<organism evidence="7">
    <name type="scientific">Taiwania cryptomerioides</name>
    <name type="common">Coffin tree</name>
    <dbReference type="NCBI Taxonomy" id="50187"/>
    <lineage>
        <taxon>Eukaryota</taxon>
        <taxon>Viridiplantae</taxon>
        <taxon>Streptophyta</taxon>
        <taxon>Embryophyta</taxon>
        <taxon>Tracheophyta</taxon>
        <taxon>Spermatophyta</taxon>
        <taxon>Pinopsida</taxon>
        <taxon>Pinidae</taxon>
        <taxon>Conifers II</taxon>
        <taxon>Cupressales</taxon>
        <taxon>Cupressaceae</taxon>
        <taxon>Taiwania</taxon>
    </lineage>
</organism>
<dbReference type="InterPro" id="IPR044814">
    <property type="entry name" value="Terpene_cyclase_plant_C1"/>
</dbReference>
<accession>A0A6B8MVT0</accession>
<evidence type="ECO:0000259" key="5">
    <source>
        <dbReference type="Pfam" id="PF01397"/>
    </source>
</evidence>
<sequence>MSNLKGDHISCASSIPSNAINHWNDDFVQSMETPYGASEYHERAETLVKEVKILLREMQSGDGDLIERLEMVDALQCLGIDRYFTAEIKAALDYVYRSWDGSAGIGLGCESSTRNLNATALGLRVLRLNRYDVSADVLENFKDNKGQFIFCGKSDDINENNIKEEYVMRIMLNLLRVSSVGYSGEIVMEEAKAFSTAYLNKLLEKSEDIHNKSFLKEVEYALIYEWPRTFSRWEARNFIEIYELDNMRLKDKKILELAKLDFNMLQFEYKLEMKNLSSWWVDSGISKLVAVRERSIEYFFWAVSSIDEVDLCSSRISMAKITTVVTIMDDFFDDYATLEQLKCITEAIVQGWNISIIKNIPNNLRTCLEFVFKTVHELTSEATKKQGRDMMPFVTKAWADYTKACFEQARWKISGYIPTYDEYIKIAEICVAFGPILLHTTLLASHILCDVDIEKIFLNKSRFYQLMRVSMRLVDDIHDFEDERLHGKTASAISCYMRDHLDCSEGDALNHIIKLNTKLLKEIIKEFLKPNNIFLDWEKICVNSTRGVQFFYIFGDGFTYCQKEIKHQIFKVLIEPVEV</sequence>
<gene>
    <name evidence="7" type="primary">TPS6</name>
</gene>
<dbReference type="SFLD" id="SFLDS00005">
    <property type="entry name" value="Isoprenoid_Synthase_Type_I"/>
    <property type="match status" value="1"/>
</dbReference>
<dbReference type="GO" id="GO:0000287">
    <property type="term" value="F:magnesium ion binding"/>
    <property type="evidence" value="ECO:0007669"/>
    <property type="project" value="InterPro"/>
</dbReference>
<keyword evidence="2" id="KW-0479">Metal-binding</keyword>
<dbReference type="InterPro" id="IPR036965">
    <property type="entry name" value="Terpene_synth_N_sf"/>
</dbReference>
<feature type="domain" description="Terpene synthase N-terminal" evidence="5">
    <location>
        <begin position="23"/>
        <end position="222"/>
    </location>
</feature>
<dbReference type="InterPro" id="IPR005630">
    <property type="entry name" value="Terpene_synthase_metal-bd"/>
</dbReference>
<dbReference type="PANTHER" id="PTHR31739:SF25">
    <property type="entry name" value="(E,E)-GERANYLLINALOOL SYNTHASE"/>
    <property type="match status" value="1"/>
</dbReference>
<dbReference type="InterPro" id="IPR050148">
    <property type="entry name" value="Terpene_synthase-like"/>
</dbReference>
<dbReference type="PANTHER" id="PTHR31739">
    <property type="entry name" value="ENT-COPALYL DIPHOSPHATE SYNTHASE, CHLOROPLASTIC"/>
    <property type="match status" value="1"/>
</dbReference>
<evidence type="ECO:0000256" key="1">
    <source>
        <dbReference type="ARBA" id="ARBA00001946"/>
    </source>
</evidence>
<reference evidence="7" key="1">
    <citation type="submission" date="2019-01" db="EMBL/GenBank/DDBJ databases">
        <authorList>
            <person name="Ma L.-T."/>
            <person name="Chu F.-H."/>
        </authorList>
    </citation>
    <scope>NUCLEOTIDE SEQUENCE</scope>
    <source>
        <tissue evidence="7">Mature needles and cones</tissue>
    </source>
</reference>
<dbReference type="InterPro" id="IPR034741">
    <property type="entry name" value="Terpene_cyclase-like_1_C"/>
</dbReference>
<dbReference type="Pfam" id="PF03936">
    <property type="entry name" value="Terpene_synth_C"/>
    <property type="match status" value="1"/>
</dbReference>
<keyword evidence="4 7" id="KW-0456">Lyase</keyword>
<dbReference type="InterPro" id="IPR008949">
    <property type="entry name" value="Isoprenoid_synthase_dom_sf"/>
</dbReference>
<dbReference type="EMBL" id="MK404543">
    <property type="protein sequence ID" value="QGN65612.1"/>
    <property type="molecule type" value="mRNA"/>
</dbReference>
<dbReference type="GO" id="GO:0016102">
    <property type="term" value="P:diterpenoid biosynthetic process"/>
    <property type="evidence" value="ECO:0007669"/>
    <property type="project" value="InterPro"/>
</dbReference>
<proteinExistence type="evidence at transcript level"/>
<dbReference type="SUPFAM" id="SSF48239">
    <property type="entry name" value="Terpenoid cyclases/Protein prenyltransferases"/>
    <property type="match status" value="1"/>
</dbReference>
<dbReference type="SFLD" id="SFLDG01019">
    <property type="entry name" value="Terpene_Cyclase_Like_1_C_Termi"/>
    <property type="match status" value="1"/>
</dbReference>
<feature type="domain" description="Terpene synthase metal-binding" evidence="6">
    <location>
        <begin position="285"/>
        <end position="517"/>
    </location>
</feature>
<keyword evidence="3" id="KW-0460">Magnesium</keyword>
<comment type="cofactor">
    <cofactor evidence="1">
        <name>Mg(2+)</name>
        <dbReference type="ChEBI" id="CHEBI:18420"/>
    </cofactor>
</comment>
<dbReference type="Pfam" id="PF01397">
    <property type="entry name" value="Terpene_synth"/>
    <property type="match status" value="1"/>
</dbReference>
<evidence type="ECO:0000256" key="2">
    <source>
        <dbReference type="ARBA" id="ARBA00022723"/>
    </source>
</evidence>
<dbReference type="GO" id="GO:0052682">
    <property type="term" value="F:epi-cedrol synthase activity"/>
    <property type="evidence" value="ECO:0007669"/>
    <property type="project" value="UniProtKB-EC"/>
</dbReference>
<dbReference type="SMR" id="A0A6B8MVT0"/>
<dbReference type="EC" id="4.2.3.39" evidence="7"/>
<dbReference type="CDD" id="cd00684">
    <property type="entry name" value="Terpene_cyclase_plant_C1"/>
    <property type="match status" value="1"/>
</dbReference>
<dbReference type="InterPro" id="IPR001906">
    <property type="entry name" value="Terpene_synth_N"/>
</dbReference>
<dbReference type="AlphaFoldDB" id="A0A6B8MVT0"/>
<evidence type="ECO:0000259" key="6">
    <source>
        <dbReference type="Pfam" id="PF03936"/>
    </source>
</evidence>
<dbReference type="Gene3D" id="1.50.10.130">
    <property type="entry name" value="Terpene synthase, N-terminal domain"/>
    <property type="match status" value="1"/>
</dbReference>
<name>A0A6B8MVT0_TAICR</name>
<evidence type="ECO:0000256" key="4">
    <source>
        <dbReference type="ARBA" id="ARBA00023239"/>
    </source>
</evidence>
<dbReference type="SUPFAM" id="SSF48576">
    <property type="entry name" value="Terpenoid synthases"/>
    <property type="match status" value="1"/>
</dbReference>
<evidence type="ECO:0000256" key="3">
    <source>
        <dbReference type="ARBA" id="ARBA00022842"/>
    </source>
</evidence>
<dbReference type="Gene3D" id="1.10.600.10">
    <property type="entry name" value="Farnesyl Diphosphate Synthase"/>
    <property type="match status" value="1"/>
</dbReference>
<dbReference type="GO" id="GO:0010333">
    <property type="term" value="F:terpene synthase activity"/>
    <property type="evidence" value="ECO:0007669"/>
    <property type="project" value="InterPro"/>
</dbReference>
<protein>
    <submittedName>
        <fullName evidence="7">Terpene synthase 6</fullName>
        <ecNumber evidence="7">4.2.3.39</ecNumber>
    </submittedName>
</protein>
<dbReference type="InterPro" id="IPR008930">
    <property type="entry name" value="Terpenoid_cyclase/PrenylTrfase"/>
</dbReference>
<evidence type="ECO:0000313" key="7">
    <source>
        <dbReference type="EMBL" id="QGN65612.1"/>
    </source>
</evidence>